<dbReference type="GO" id="GO:0005524">
    <property type="term" value="F:ATP binding"/>
    <property type="evidence" value="ECO:0007669"/>
    <property type="project" value="UniProtKB-KW"/>
</dbReference>
<evidence type="ECO:0000313" key="3">
    <source>
        <dbReference type="Proteomes" id="UP000288102"/>
    </source>
</evidence>
<keyword evidence="2" id="KW-0067">ATP-binding</keyword>
<accession>A0A433ZZU7</accession>
<feature type="domain" description="IstB-like ATP-binding" evidence="1">
    <location>
        <begin position="8"/>
        <end position="74"/>
    </location>
</feature>
<keyword evidence="3" id="KW-1185">Reference proteome</keyword>
<proteinExistence type="predicted"/>
<dbReference type="Proteomes" id="UP000288102">
    <property type="component" value="Unassembled WGS sequence"/>
</dbReference>
<gene>
    <name evidence="2" type="ORF">D0817_25365</name>
</gene>
<evidence type="ECO:0000259" key="1">
    <source>
        <dbReference type="Pfam" id="PF01695"/>
    </source>
</evidence>
<dbReference type="AlphaFoldDB" id="A0A433ZZU7"/>
<organism evidence="2 3">
    <name type="scientific">Flavobacterium cupreum</name>
    <dbReference type="NCBI Taxonomy" id="2133766"/>
    <lineage>
        <taxon>Bacteria</taxon>
        <taxon>Pseudomonadati</taxon>
        <taxon>Bacteroidota</taxon>
        <taxon>Flavobacteriia</taxon>
        <taxon>Flavobacteriales</taxon>
        <taxon>Flavobacteriaceae</taxon>
        <taxon>Flavobacterium</taxon>
    </lineage>
</organism>
<comment type="caution">
    <text evidence="2">The sequence shown here is derived from an EMBL/GenBank/DDBJ whole genome shotgun (WGS) entry which is preliminary data.</text>
</comment>
<dbReference type="RefSeq" id="WP_238160957.1">
    <property type="nucleotide sequence ID" value="NZ_QWDM01000101.1"/>
</dbReference>
<protein>
    <submittedName>
        <fullName evidence="2">ATP-binding protein</fullName>
    </submittedName>
</protein>
<feature type="non-terminal residue" evidence="2">
    <location>
        <position position="74"/>
    </location>
</feature>
<evidence type="ECO:0000313" key="2">
    <source>
        <dbReference type="EMBL" id="RUT67644.1"/>
    </source>
</evidence>
<keyword evidence="2" id="KW-0547">Nucleotide-binding</keyword>
<name>A0A433ZZU7_9FLAO</name>
<dbReference type="EMBL" id="QWDM01000101">
    <property type="protein sequence ID" value="RUT67644.1"/>
    <property type="molecule type" value="Genomic_DNA"/>
</dbReference>
<dbReference type="InterPro" id="IPR002611">
    <property type="entry name" value="IstB_ATP-bd"/>
</dbReference>
<reference evidence="3" key="1">
    <citation type="journal article" date="2019" name="Syst. Appl. Microbiol.">
        <title>Flavobacterium circumlabens sp. nov. and Flavobacterium cupreum sp. nov., two psychrotrophic species isolated from Antarctic environmental samples.</title>
        <authorList>
            <person name="Kralova S."/>
            <person name="Busse H.-J."/>
            <person name="Svec P."/>
            <person name="Maslanova I."/>
            <person name="Stankova E."/>
            <person name="Bartak M."/>
            <person name="Sedlacek I."/>
        </authorList>
    </citation>
    <scope>NUCLEOTIDE SEQUENCE [LARGE SCALE GENOMIC DNA]</scope>
    <source>
        <strain evidence="3">CCM 8825</strain>
    </source>
</reference>
<sequence length="74" mass="8940">MNDQTLEKMKQLRLYGMSRAFNTTLEASNIDYTNDELIAYLINSEYDDRENRKVERLINTAKFRYKAFMEEIDF</sequence>
<dbReference type="Pfam" id="PF01695">
    <property type="entry name" value="IstB_IS21"/>
    <property type="match status" value="1"/>
</dbReference>